<dbReference type="Gene3D" id="3.90.190.20">
    <property type="entry name" value="Mur ligase, C-terminal domain"/>
    <property type="match status" value="1"/>
</dbReference>
<dbReference type="Gene3D" id="3.40.1190.10">
    <property type="entry name" value="Mur-like, catalytic domain"/>
    <property type="match status" value="1"/>
</dbReference>
<evidence type="ECO:0000256" key="4">
    <source>
        <dbReference type="ARBA" id="ARBA00022563"/>
    </source>
</evidence>
<comment type="catalytic activity">
    <reaction evidence="12">
        <text>(6S)-5,6,7,8-tetrahydrofolyl-(gamma-L-Glu)(n) + L-glutamate + ATP = (6S)-5,6,7,8-tetrahydrofolyl-(gamma-L-Glu)(n+1) + ADP + phosphate + H(+)</text>
        <dbReference type="Rhea" id="RHEA:10580"/>
        <dbReference type="Rhea" id="RHEA-COMP:14738"/>
        <dbReference type="Rhea" id="RHEA-COMP:14740"/>
        <dbReference type="ChEBI" id="CHEBI:15378"/>
        <dbReference type="ChEBI" id="CHEBI:29985"/>
        <dbReference type="ChEBI" id="CHEBI:30616"/>
        <dbReference type="ChEBI" id="CHEBI:43474"/>
        <dbReference type="ChEBI" id="CHEBI:141005"/>
        <dbReference type="ChEBI" id="CHEBI:456216"/>
        <dbReference type="EC" id="6.3.2.17"/>
    </reaction>
</comment>
<dbReference type="SUPFAM" id="SSF53244">
    <property type="entry name" value="MurD-like peptide ligases, peptide-binding domain"/>
    <property type="match status" value="1"/>
</dbReference>
<dbReference type="PANTHER" id="PTHR11136:SF5">
    <property type="entry name" value="FOLYLPOLYGLUTAMATE SYNTHASE, MITOCHONDRIAL"/>
    <property type="match status" value="1"/>
</dbReference>
<dbReference type="VEuPathDB" id="FungiDB:GGTG_00278"/>
<reference evidence="15" key="1">
    <citation type="submission" date="2010-07" db="EMBL/GenBank/DDBJ databases">
        <title>The genome sequence of Gaeumannomyces graminis var. tritici strain R3-111a-1.</title>
        <authorList>
            <consortium name="The Broad Institute Genome Sequencing Platform"/>
            <person name="Ma L.-J."/>
            <person name="Dead R."/>
            <person name="Young S."/>
            <person name="Zeng Q."/>
            <person name="Koehrsen M."/>
            <person name="Alvarado L."/>
            <person name="Berlin A."/>
            <person name="Chapman S.B."/>
            <person name="Chen Z."/>
            <person name="Freedman E."/>
            <person name="Gellesch M."/>
            <person name="Goldberg J."/>
            <person name="Griggs A."/>
            <person name="Gujja S."/>
            <person name="Heilman E.R."/>
            <person name="Heiman D."/>
            <person name="Hepburn T."/>
            <person name="Howarth C."/>
            <person name="Jen D."/>
            <person name="Larson L."/>
            <person name="Mehta T."/>
            <person name="Neiman D."/>
            <person name="Pearson M."/>
            <person name="Roberts A."/>
            <person name="Saif S."/>
            <person name="Shea T."/>
            <person name="Shenoy N."/>
            <person name="Sisk P."/>
            <person name="Stolte C."/>
            <person name="Sykes S."/>
            <person name="Walk T."/>
            <person name="White J."/>
            <person name="Yandava C."/>
            <person name="Haas B."/>
            <person name="Nusbaum C."/>
            <person name="Birren B."/>
        </authorList>
    </citation>
    <scope>NUCLEOTIDE SEQUENCE [LARGE SCALE GENOMIC DNA]</scope>
    <source>
        <strain evidence="15">R3-111a-1</strain>
    </source>
</reference>
<dbReference type="UniPathway" id="UPA00850"/>
<gene>
    <name evidence="14" type="primary">20340736</name>
    <name evidence="13" type="ORF">GGTG_00278</name>
</gene>
<evidence type="ECO:0000313" key="13">
    <source>
        <dbReference type="EMBL" id="EJT80275.1"/>
    </source>
</evidence>
<dbReference type="GO" id="GO:0006730">
    <property type="term" value="P:one-carbon metabolic process"/>
    <property type="evidence" value="ECO:0007669"/>
    <property type="project" value="UniProtKB-KW"/>
</dbReference>
<dbReference type="InterPro" id="IPR001645">
    <property type="entry name" value="Folylpolyglutamate_synth"/>
</dbReference>
<evidence type="ECO:0000256" key="8">
    <source>
        <dbReference type="ARBA" id="ARBA00022840"/>
    </source>
</evidence>
<dbReference type="GO" id="GO:0005829">
    <property type="term" value="C:cytosol"/>
    <property type="evidence" value="ECO:0007669"/>
    <property type="project" value="TreeGrafter"/>
</dbReference>
<comment type="similarity">
    <text evidence="2">Belongs to the folylpolyglutamate synthase family.</text>
</comment>
<comment type="pathway">
    <text evidence="1">Cofactor biosynthesis; tetrahydrofolylpolyglutamate biosynthesis.</text>
</comment>
<dbReference type="OrthoDB" id="5212574at2759"/>
<keyword evidence="6" id="KW-0479">Metal-binding</keyword>
<keyword evidence="15" id="KW-1185">Reference proteome</keyword>
<dbReference type="InterPro" id="IPR036615">
    <property type="entry name" value="Mur_ligase_C_dom_sf"/>
</dbReference>
<evidence type="ECO:0000256" key="6">
    <source>
        <dbReference type="ARBA" id="ARBA00022723"/>
    </source>
</evidence>
<reference evidence="14" key="4">
    <citation type="journal article" date="2015" name="G3 (Bethesda)">
        <title>Genome sequences of three phytopathogenic species of the Magnaporthaceae family of fungi.</title>
        <authorList>
            <person name="Okagaki L.H."/>
            <person name="Nunes C.C."/>
            <person name="Sailsbery J."/>
            <person name="Clay B."/>
            <person name="Brown D."/>
            <person name="John T."/>
            <person name="Oh Y."/>
            <person name="Young N."/>
            <person name="Fitzgerald M."/>
            <person name="Haas B.J."/>
            <person name="Zeng Q."/>
            <person name="Young S."/>
            <person name="Adiconis X."/>
            <person name="Fan L."/>
            <person name="Levin J.Z."/>
            <person name="Mitchell T.K."/>
            <person name="Okubara P.A."/>
            <person name="Farman M.L."/>
            <person name="Kohn L.M."/>
            <person name="Birren B."/>
            <person name="Ma L.-J."/>
            <person name="Dean R.A."/>
        </authorList>
    </citation>
    <scope>NUCLEOTIDE SEQUENCE</scope>
    <source>
        <strain evidence="14">R3-111a-1</strain>
    </source>
</reference>
<dbReference type="PANTHER" id="PTHR11136">
    <property type="entry name" value="FOLYLPOLYGLUTAMATE SYNTHASE-RELATED"/>
    <property type="match status" value="1"/>
</dbReference>
<reference evidence="14" key="5">
    <citation type="submission" date="2018-04" db="UniProtKB">
        <authorList>
            <consortium name="EnsemblFungi"/>
        </authorList>
    </citation>
    <scope>IDENTIFICATION</scope>
    <source>
        <strain evidence="14">R3-111a-1</strain>
    </source>
</reference>
<dbReference type="GO" id="GO:0046872">
    <property type="term" value="F:metal ion binding"/>
    <property type="evidence" value="ECO:0007669"/>
    <property type="project" value="UniProtKB-KW"/>
</dbReference>
<keyword evidence="7" id="KW-0547">Nucleotide-binding</keyword>
<keyword evidence="8" id="KW-0067">ATP-binding</keyword>
<evidence type="ECO:0000256" key="11">
    <source>
        <dbReference type="ARBA" id="ARBA00030876"/>
    </source>
</evidence>
<dbReference type="InterPro" id="IPR036565">
    <property type="entry name" value="Mur-like_cat_sf"/>
</dbReference>
<dbReference type="AlphaFoldDB" id="J3NG85"/>
<evidence type="ECO:0000256" key="1">
    <source>
        <dbReference type="ARBA" id="ARBA00005150"/>
    </source>
</evidence>
<evidence type="ECO:0000256" key="5">
    <source>
        <dbReference type="ARBA" id="ARBA00022598"/>
    </source>
</evidence>
<sequence length="369" mass="40723">MVIGSSLVSEAVYADRFFHVWNTILADVGGKEDEMPGFLQLMALLSADVFAHEKVDVVVYEVHAGGRVDATNMWDDRTMVCGFNTIGLDHVPLLGNNVAEIARNKAGIMKPGCRAFSVPQLPEAREQLEAEAAHLGCPITFLDPTYAQVPTDRTDRAALQLPALRGNLALSIELANAYLESRFEGRLSDDDIAETMRTYQLPGRMQVVEEPESQTRWYLDIAHNDISIPVALDWFISEVRKFDGEASPRPRRTRTLVFGQASKHRDAVNLINVFARHCRARDITFDRIILSAHANIITGKPMFAPESAEEIAPLWRELAPVEISPSIHEALRSAQTTDNSDGSHVLVVGSSHLVSSALKSMQDKEGSPA</sequence>
<dbReference type="HOGENOM" id="CLU_015869_0_1_1"/>
<dbReference type="EMBL" id="GL385395">
    <property type="protein sequence ID" value="EJT80275.1"/>
    <property type="molecule type" value="Genomic_DNA"/>
</dbReference>
<proteinExistence type="inferred from homology"/>
<dbReference type="GeneID" id="20340736"/>
<reference evidence="13" key="2">
    <citation type="submission" date="2010-07" db="EMBL/GenBank/DDBJ databases">
        <authorList>
            <consortium name="The Broad Institute Genome Sequencing Platform"/>
            <consortium name="Broad Institute Genome Sequencing Center for Infectious Disease"/>
            <person name="Ma L.-J."/>
            <person name="Dead R."/>
            <person name="Young S."/>
            <person name="Zeng Q."/>
            <person name="Koehrsen M."/>
            <person name="Alvarado L."/>
            <person name="Berlin A."/>
            <person name="Chapman S.B."/>
            <person name="Chen Z."/>
            <person name="Freedman E."/>
            <person name="Gellesch M."/>
            <person name="Goldberg J."/>
            <person name="Griggs A."/>
            <person name="Gujja S."/>
            <person name="Heilman E.R."/>
            <person name="Heiman D."/>
            <person name="Hepburn T."/>
            <person name="Howarth C."/>
            <person name="Jen D."/>
            <person name="Larson L."/>
            <person name="Mehta T."/>
            <person name="Neiman D."/>
            <person name="Pearson M."/>
            <person name="Roberts A."/>
            <person name="Saif S."/>
            <person name="Shea T."/>
            <person name="Shenoy N."/>
            <person name="Sisk P."/>
            <person name="Stolte C."/>
            <person name="Sykes S."/>
            <person name="Walk T."/>
            <person name="White J."/>
            <person name="Yandava C."/>
            <person name="Haas B."/>
            <person name="Nusbaum C."/>
            <person name="Birren B."/>
        </authorList>
    </citation>
    <scope>NUCLEOTIDE SEQUENCE</scope>
    <source>
        <strain evidence="13">R3-111a-1</strain>
    </source>
</reference>
<dbReference type="EnsemblFungi" id="EJT80275">
    <property type="protein sequence ID" value="EJT80275"/>
    <property type="gene ID" value="GGTG_00278"/>
</dbReference>
<reference evidence="13" key="3">
    <citation type="submission" date="2010-09" db="EMBL/GenBank/DDBJ databases">
        <title>Annotation of Gaeumannomyces graminis var. tritici R3-111a-1.</title>
        <authorList>
            <consortium name="The Broad Institute Genome Sequencing Platform"/>
            <person name="Ma L.-J."/>
            <person name="Dead R."/>
            <person name="Young S.K."/>
            <person name="Zeng Q."/>
            <person name="Gargeya S."/>
            <person name="Fitzgerald M."/>
            <person name="Haas B."/>
            <person name="Abouelleil A."/>
            <person name="Alvarado L."/>
            <person name="Arachchi H.M."/>
            <person name="Berlin A."/>
            <person name="Brown A."/>
            <person name="Chapman S.B."/>
            <person name="Chen Z."/>
            <person name="Dunbar C."/>
            <person name="Freedman E."/>
            <person name="Gearin G."/>
            <person name="Gellesch M."/>
            <person name="Goldberg J."/>
            <person name="Griggs A."/>
            <person name="Gujja S."/>
            <person name="Heiman D."/>
            <person name="Howarth C."/>
            <person name="Larson L."/>
            <person name="Lui A."/>
            <person name="MacDonald P.J.P."/>
            <person name="Mehta T."/>
            <person name="Montmayeur A."/>
            <person name="Murphy C."/>
            <person name="Neiman D."/>
            <person name="Pearson M."/>
            <person name="Priest M."/>
            <person name="Roberts A."/>
            <person name="Saif S."/>
            <person name="Shea T."/>
            <person name="Shenoy N."/>
            <person name="Sisk P."/>
            <person name="Stolte C."/>
            <person name="Sykes S."/>
            <person name="Yandava C."/>
            <person name="Wortman J."/>
            <person name="Nusbaum C."/>
            <person name="Birren B."/>
        </authorList>
    </citation>
    <scope>NUCLEOTIDE SEQUENCE</scope>
    <source>
        <strain evidence="13">R3-111a-1</strain>
    </source>
</reference>
<dbReference type="GO" id="GO:0005739">
    <property type="term" value="C:mitochondrion"/>
    <property type="evidence" value="ECO:0007669"/>
    <property type="project" value="TreeGrafter"/>
</dbReference>
<evidence type="ECO:0000256" key="10">
    <source>
        <dbReference type="ARBA" id="ARBA00030592"/>
    </source>
</evidence>
<dbReference type="STRING" id="644352.J3NG85"/>
<keyword evidence="4" id="KW-0554">One-carbon metabolism</keyword>
<organism evidence="13">
    <name type="scientific">Gaeumannomyces tritici (strain R3-111a-1)</name>
    <name type="common">Wheat and barley take-all root rot fungus</name>
    <name type="synonym">Gaeumannomyces graminis var. tritici</name>
    <dbReference type="NCBI Taxonomy" id="644352"/>
    <lineage>
        <taxon>Eukaryota</taxon>
        <taxon>Fungi</taxon>
        <taxon>Dikarya</taxon>
        <taxon>Ascomycota</taxon>
        <taxon>Pezizomycotina</taxon>
        <taxon>Sordariomycetes</taxon>
        <taxon>Sordariomycetidae</taxon>
        <taxon>Magnaporthales</taxon>
        <taxon>Magnaporthaceae</taxon>
        <taxon>Gaeumannomyces</taxon>
    </lineage>
</organism>
<dbReference type="SUPFAM" id="SSF53623">
    <property type="entry name" value="MurD-like peptide ligases, catalytic domain"/>
    <property type="match status" value="1"/>
</dbReference>
<evidence type="ECO:0000313" key="14">
    <source>
        <dbReference type="EnsemblFungi" id="EJT80275"/>
    </source>
</evidence>
<evidence type="ECO:0000256" key="7">
    <source>
        <dbReference type="ARBA" id="ARBA00022741"/>
    </source>
</evidence>
<dbReference type="RefSeq" id="XP_009216284.1">
    <property type="nucleotide sequence ID" value="XM_009218020.1"/>
</dbReference>
<dbReference type="EC" id="6.3.2.17" evidence="3"/>
<dbReference type="GO" id="GO:0005524">
    <property type="term" value="F:ATP binding"/>
    <property type="evidence" value="ECO:0007669"/>
    <property type="project" value="UniProtKB-KW"/>
</dbReference>
<evidence type="ECO:0000256" key="3">
    <source>
        <dbReference type="ARBA" id="ARBA00013025"/>
    </source>
</evidence>
<accession>J3NG85</accession>
<name>J3NG85_GAET3</name>
<evidence type="ECO:0000313" key="15">
    <source>
        <dbReference type="Proteomes" id="UP000006039"/>
    </source>
</evidence>
<protein>
    <recommendedName>
        <fullName evidence="3">tetrahydrofolate synthase</fullName>
        <ecNumber evidence="3">6.3.2.17</ecNumber>
    </recommendedName>
    <alternativeName>
        <fullName evidence="11">Folylpoly-gamma-glutamate synthetase</fullName>
    </alternativeName>
    <alternativeName>
        <fullName evidence="10">Tetrahydrofolylpolyglutamate synthase</fullName>
    </alternativeName>
</protein>
<evidence type="ECO:0000256" key="9">
    <source>
        <dbReference type="ARBA" id="ARBA00022842"/>
    </source>
</evidence>
<dbReference type="GO" id="GO:0004326">
    <property type="term" value="F:tetrahydrofolylpolyglutamate synthase activity"/>
    <property type="evidence" value="ECO:0007669"/>
    <property type="project" value="UniProtKB-EC"/>
</dbReference>
<evidence type="ECO:0000256" key="2">
    <source>
        <dbReference type="ARBA" id="ARBA00008276"/>
    </source>
</evidence>
<keyword evidence="5" id="KW-0436">Ligase</keyword>
<dbReference type="Proteomes" id="UP000006039">
    <property type="component" value="Unassembled WGS sequence"/>
</dbReference>
<keyword evidence="9" id="KW-0460">Magnesium</keyword>
<dbReference type="eggNOG" id="KOG2525">
    <property type="taxonomic scope" value="Eukaryota"/>
</dbReference>
<evidence type="ECO:0000256" key="12">
    <source>
        <dbReference type="ARBA" id="ARBA00047493"/>
    </source>
</evidence>